<feature type="domain" description="SPOR" evidence="3">
    <location>
        <begin position="163"/>
        <end position="243"/>
    </location>
</feature>
<dbReference type="Proteomes" id="UP001197214">
    <property type="component" value="Unassembled WGS sequence"/>
</dbReference>
<evidence type="ECO:0000256" key="1">
    <source>
        <dbReference type="SAM" id="MobiDB-lite"/>
    </source>
</evidence>
<proteinExistence type="predicted"/>
<dbReference type="PROSITE" id="PS51724">
    <property type="entry name" value="SPOR"/>
    <property type="match status" value="1"/>
</dbReference>
<feature type="region of interest" description="Disordered" evidence="1">
    <location>
        <begin position="114"/>
        <end position="135"/>
    </location>
</feature>
<dbReference type="InterPro" id="IPR007730">
    <property type="entry name" value="SPOR-like_dom"/>
</dbReference>
<keyword evidence="2" id="KW-1133">Transmembrane helix</keyword>
<keyword evidence="5" id="KW-1185">Reference proteome</keyword>
<reference evidence="4 5" key="1">
    <citation type="submission" date="2021-07" db="EMBL/GenBank/DDBJ databases">
        <title>Stakelama flava sp. nov., a novel endophytic bacterium isolated from branch of Kandelia candel.</title>
        <authorList>
            <person name="Tuo L."/>
        </authorList>
    </citation>
    <scope>NUCLEOTIDE SEQUENCE [LARGE SCALE GENOMIC DNA]</scope>
    <source>
        <strain evidence="4 5">CBK3Z-3</strain>
    </source>
</reference>
<dbReference type="EMBL" id="JAHWZX010000002">
    <property type="protein sequence ID" value="MBW4329710.1"/>
    <property type="molecule type" value="Genomic_DNA"/>
</dbReference>
<evidence type="ECO:0000259" key="3">
    <source>
        <dbReference type="PROSITE" id="PS51724"/>
    </source>
</evidence>
<keyword evidence="2" id="KW-0472">Membrane</keyword>
<evidence type="ECO:0000256" key="2">
    <source>
        <dbReference type="SAM" id="Phobius"/>
    </source>
</evidence>
<evidence type="ECO:0000313" key="4">
    <source>
        <dbReference type="EMBL" id="MBW4329710.1"/>
    </source>
</evidence>
<accession>A0ABS6XHM7</accession>
<protein>
    <submittedName>
        <fullName evidence="4">SPOR domain-containing protein</fullName>
    </submittedName>
</protein>
<dbReference type="Pfam" id="PF05036">
    <property type="entry name" value="SPOR"/>
    <property type="match status" value="1"/>
</dbReference>
<name>A0ABS6XHM7_9SPHN</name>
<comment type="caution">
    <text evidence="4">The sequence shown here is derived from an EMBL/GenBank/DDBJ whole genome shotgun (WGS) entry which is preliminary data.</text>
</comment>
<evidence type="ECO:0000313" key="5">
    <source>
        <dbReference type="Proteomes" id="UP001197214"/>
    </source>
</evidence>
<keyword evidence="2" id="KW-0812">Transmembrane</keyword>
<feature type="transmembrane region" description="Helical" evidence="2">
    <location>
        <begin position="35"/>
        <end position="56"/>
    </location>
</feature>
<sequence>MTEPASGEYRDDDRLPWLETVDEDYAEERTGFGRAVLFVLIGLAVIAAVIFGWWWFQHRGGAGGSGDLIRAEQGDYKQKPGDSGGMKVAGDGDTRFVTSDGGISNGSVDVAAVPEEPVRGNTAPKQAPAADKGSAKVVSKVPVKADRVAAKSAMTNKSTVAPDGGGGGAVVQLGSFPSKSRADTAWKRLSDRFGYLAPLGEAVQKAEVNGNTVYRLRVNAGSAGQAKELCGKLKVAGEDCYIP</sequence>
<organism evidence="4 5">
    <name type="scientific">Stakelama flava</name>
    <dbReference type="NCBI Taxonomy" id="2860338"/>
    <lineage>
        <taxon>Bacteria</taxon>
        <taxon>Pseudomonadati</taxon>
        <taxon>Pseudomonadota</taxon>
        <taxon>Alphaproteobacteria</taxon>
        <taxon>Sphingomonadales</taxon>
        <taxon>Sphingomonadaceae</taxon>
        <taxon>Stakelama</taxon>
    </lineage>
</organism>
<dbReference type="RefSeq" id="WP_219236835.1">
    <property type="nucleotide sequence ID" value="NZ_JAHWZX010000002.1"/>
</dbReference>
<gene>
    <name evidence="4" type="ORF">KY084_02320</name>
</gene>